<evidence type="ECO:0000259" key="8">
    <source>
        <dbReference type="Pfam" id="PF07967"/>
    </source>
</evidence>
<evidence type="ECO:0000256" key="2">
    <source>
        <dbReference type="ARBA" id="ARBA00022723"/>
    </source>
</evidence>
<dbReference type="InterPro" id="IPR013909">
    <property type="entry name" value="NuBaID_C"/>
</dbReference>
<dbReference type="PANTHER" id="PTHR15835">
    <property type="entry name" value="NUCLEAR-INTERACTING PARTNER OF ALK"/>
    <property type="match status" value="1"/>
</dbReference>
<feature type="compositionally biased region" description="Polar residues" evidence="7">
    <location>
        <begin position="328"/>
        <end position="339"/>
    </location>
</feature>
<feature type="compositionally biased region" description="Polar residues" evidence="7">
    <location>
        <begin position="601"/>
        <end position="612"/>
    </location>
</feature>
<feature type="compositionally biased region" description="Polar residues" evidence="7">
    <location>
        <begin position="569"/>
        <end position="578"/>
    </location>
</feature>
<sequence>MAASSEEQAFASGVEKNWGTVVRSPEGTPQKVRQLIDEGIAPEEGSAEARDTSATFQSVNGSPQAEQPPLESTSKEAFFSRVETFSISFFSTWKPPELSPLVCAKYGWVTVECDMLKCSSCQAFLCASLQPAFDFDRYKERCAELKKSLCTAHEKFCFWPDSPSPDRFGMLPLDEPAVLISEFLDRFQNLCHLDLQLPSLRPEDLKTMCLTEDKISLLLHLLEDELDHRTKERKTPSKLGSDIQVHITSCVLSLCGWACSSALEPMQLSLITCSQCMRKVGLWGFQQIESSMTDLDTSFGLTNSPVPGPEGRPERFPLVPESPRRMMTRSQDATFSPGSEQVEKSPSPIVSRTRSWDSSSPVDRPEPEAASPTTRTRPVTRSMGTGDSASLEVPSSPLRKAKRARLCSSSSSDTSSRSFFDPTSQHRDWCPWVNITLGKESRENDGTELDASTPAEPGWKAVLTLLLAHKQSNQPAEIDSMCLTEDKISLLLHLLEDELDHRTKERKTPSKLGSDIQVHITSCVLSLCGWACSSALEPMQLSLITCSQCMRKVGLWGFQQIESSMTDLDTSFGLTNSPVPGPEGRPERFPLVPESPRRMMTRSQDATFSPGSEQVEKSPSPIVSRTRSWDSSSPVDRPEPEAASPTTRTRPVTRSMGTGDSASLEVPSSPLRKAKRARLCSSSSSDTSSRSFFDPTSQHRDWCPWVNITLGKESRENDGTELDASTPAEPGWKAVLTLLLAHKQSNQPAEIDSMSLSEKSRKVFRIFRQWESLCSS</sequence>
<evidence type="ECO:0000256" key="3">
    <source>
        <dbReference type="ARBA" id="ARBA00022771"/>
    </source>
</evidence>
<feature type="domain" description="NuBaID C-terminal" evidence="9">
    <location>
        <begin position="250"/>
        <end position="472"/>
    </location>
</feature>
<organism evidence="10 11">
    <name type="scientific">Marmota monax</name>
    <name type="common">Woodchuck</name>
    <dbReference type="NCBI Taxonomy" id="9995"/>
    <lineage>
        <taxon>Eukaryota</taxon>
        <taxon>Metazoa</taxon>
        <taxon>Chordata</taxon>
        <taxon>Craniata</taxon>
        <taxon>Vertebrata</taxon>
        <taxon>Euteleostomi</taxon>
        <taxon>Mammalia</taxon>
        <taxon>Eutheria</taxon>
        <taxon>Euarchontoglires</taxon>
        <taxon>Glires</taxon>
        <taxon>Rodentia</taxon>
        <taxon>Sciuromorpha</taxon>
        <taxon>Sciuridae</taxon>
        <taxon>Xerinae</taxon>
        <taxon>Marmotini</taxon>
        <taxon>Marmota</taxon>
    </lineage>
</organism>
<feature type="region of interest" description="Disordered" evidence="7">
    <location>
        <begin position="1"/>
        <end position="73"/>
    </location>
</feature>
<protein>
    <recommendedName>
        <fullName evidence="12">C3HC-type domain-containing protein</fullName>
    </recommendedName>
</protein>
<keyword evidence="5" id="KW-0539">Nucleus</keyword>
<name>A0A5E4BIQ9_MARMO</name>
<comment type="subcellular location">
    <subcellularLocation>
        <location evidence="1">Nucleus</location>
    </subcellularLocation>
</comment>
<keyword evidence="4" id="KW-0862">Zinc</keyword>
<feature type="compositionally biased region" description="Low complexity" evidence="7">
    <location>
        <begin position="645"/>
        <end position="654"/>
    </location>
</feature>
<feature type="compositionally biased region" description="Polar residues" evidence="7">
    <location>
        <begin position="348"/>
        <end position="361"/>
    </location>
</feature>
<feature type="compositionally biased region" description="Polar residues" evidence="7">
    <location>
        <begin position="296"/>
        <end position="305"/>
    </location>
</feature>
<dbReference type="Pfam" id="PF07967">
    <property type="entry name" value="zf-C3HC"/>
    <property type="match status" value="1"/>
</dbReference>
<evidence type="ECO:0000256" key="4">
    <source>
        <dbReference type="ARBA" id="ARBA00022833"/>
    </source>
</evidence>
<feature type="domain" description="NuBaID C-terminal" evidence="9">
    <location>
        <begin position="523"/>
        <end position="745"/>
    </location>
</feature>
<gene>
    <name evidence="10" type="ORF">MONAX_5E010818</name>
</gene>
<evidence type="ECO:0008006" key="12">
    <source>
        <dbReference type="Google" id="ProtNLM"/>
    </source>
</evidence>
<feature type="compositionally biased region" description="Low complexity" evidence="7">
    <location>
        <begin position="372"/>
        <end position="381"/>
    </location>
</feature>
<feature type="compositionally biased region" description="Low complexity" evidence="7">
    <location>
        <begin position="408"/>
        <end position="422"/>
    </location>
</feature>
<feature type="compositionally biased region" description="Polar residues" evidence="7">
    <location>
        <begin position="52"/>
        <end position="65"/>
    </location>
</feature>
<dbReference type="GO" id="GO:0005634">
    <property type="term" value="C:nucleus"/>
    <property type="evidence" value="ECO:0007669"/>
    <property type="project" value="UniProtKB-SubCell"/>
</dbReference>
<feature type="region of interest" description="Disordered" evidence="7">
    <location>
        <begin position="296"/>
        <end position="422"/>
    </location>
</feature>
<evidence type="ECO:0000256" key="7">
    <source>
        <dbReference type="SAM" id="MobiDB-lite"/>
    </source>
</evidence>
<comment type="function">
    <text evidence="6">Required for proper positioning of a substantial amount of TPR at the nuclear basket (NB) through interaction with TPR.</text>
</comment>
<proteinExistence type="predicted"/>
<accession>A0A5E4BIQ9</accession>
<dbReference type="Proteomes" id="UP000335636">
    <property type="component" value="Unassembled WGS sequence"/>
</dbReference>
<evidence type="ECO:0000256" key="6">
    <source>
        <dbReference type="ARBA" id="ARBA00044931"/>
    </source>
</evidence>
<keyword evidence="3" id="KW-0863">Zinc-finger</keyword>
<evidence type="ECO:0000256" key="1">
    <source>
        <dbReference type="ARBA" id="ARBA00004123"/>
    </source>
</evidence>
<dbReference type="Pfam" id="PF08600">
    <property type="entry name" value="NuBaID_C"/>
    <property type="match status" value="2"/>
</dbReference>
<feature type="domain" description="C3HC-type" evidence="8">
    <location>
        <begin position="73"/>
        <end position="200"/>
    </location>
</feature>
<evidence type="ECO:0000259" key="9">
    <source>
        <dbReference type="Pfam" id="PF08600"/>
    </source>
</evidence>
<reference evidence="10" key="1">
    <citation type="submission" date="2019-04" db="EMBL/GenBank/DDBJ databases">
        <authorList>
            <person name="Alioto T."/>
            <person name="Alioto T."/>
        </authorList>
    </citation>
    <scope>NUCLEOTIDE SEQUENCE [LARGE SCALE GENOMIC DNA]</scope>
</reference>
<keyword evidence="2" id="KW-0479">Metal-binding</keyword>
<keyword evidence="11" id="KW-1185">Reference proteome</keyword>
<evidence type="ECO:0000313" key="10">
    <source>
        <dbReference type="EMBL" id="VTJ69594.1"/>
    </source>
</evidence>
<evidence type="ECO:0000313" key="11">
    <source>
        <dbReference type="Proteomes" id="UP000335636"/>
    </source>
</evidence>
<feature type="compositionally biased region" description="Low complexity" evidence="7">
    <location>
        <begin position="681"/>
        <end position="693"/>
    </location>
</feature>
<evidence type="ECO:0000256" key="5">
    <source>
        <dbReference type="ARBA" id="ARBA00023242"/>
    </source>
</evidence>
<dbReference type="GO" id="GO:0008270">
    <property type="term" value="F:zinc ion binding"/>
    <property type="evidence" value="ECO:0007669"/>
    <property type="project" value="UniProtKB-KW"/>
</dbReference>
<dbReference type="PANTHER" id="PTHR15835:SF6">
    <property type="entry name" value="ZINC FINGER C3HC-TYPE PROTEIN 1"/>
    <property type="match status" value="1"/>
</dbReference>
<dbReference type="EMBL" id="CABDUW010000468">
    <property type="protein sequence ID" value="VTJ69594.1"/>
    <property type="molecule type" value="Genomic_DNA"/>
</dbReference>
<feature type="compositionally biased region" description="Polar residues" evidence="7">
    <location>
        <begin position="621"/>
        <end position="634"/>
    </location>
</feature>
<dbReference type="AlphaFoldDB" id="A0A5E4BIQ9"/>
<feature type="region of interest" description="Disordered" evidence="7">
    <location>
        <begin position="569"/>
        <end position="693"/>
    </location>
</feature>
<dbReference type="InterPro" id="IPR012935">
    <property type="entry name" value="NuBaID_N"/>
</dbReference>
<comment type="caution">
    <text evidence="10">The sequence shown here is derived from an EMBL/GenBank/DDBJ whole genome shotgun (WGS) entry which is preliminary data.</text>
</comment>